<sequence length="561" mass="62719">MYNIPRSMLGPDSEQPQRRSFASRSGAISQRKAQMPHCFEIPEIMFHIFEHAYVSHKGRSDLVHLALTCKLFSGPALDVLWRIQTSLLPLVMTFPRELLNFAPSEQMAVATFTIEKTPMVSHWRRPLQYAKRIRTIMPEHTFKGFGGLAVHKSVLQTLIQSCPSKPVFPNLQELCHPTLCNIAIVDEATYTKSMFLLSPQSTLETLSFQYPSGRNAKDTRAFLTQFRNHFGSLESLRIFMDVIPVDITDFLSVFASIQNLRCFVLALGPGLSFTPKRKGLSLPNSSDAFFGLRSLGLHSFSTPFILQLLKAIHTSQLQIVNIHLASRVSPDELSELLGSVMSLSGPQRSVRSMSLTATGYTSALQSIGDLLSLQHLRYLTLQNTGLILDDRKLDEMARAWPILQHLSITNDVPPSTTVHGTLKSLTSFSQHCPYIESLELRLNAREVSALANPVPTVRRAQGTKPLLLRIDIRSDIRDSAGVASFLLATFPGITVKLGGDSQMRDLQETSPWNRVAEIVDEALGRSPPEPASPMGPRIMCMSYRDILPLSRLKLVFKSWRE</sequence>
<name>A0A8I3AC61_9AGAM</name>
<evidence type="ECO:0000313" key="3">
    <source>
        <dbReference type="Proteomes" id="UP000683000"/>
    </source>
</evidence>
<accession>A0A8I3AC61</accession>
<feature type="region of interest" description="Disordered" evidence="1">
    <location>
        <begin position="1"/>
        <end position="26"/>
    </location>
</feature>
<reference evidence="2" key="1">
    <citation type="submission" date="2021-03" db="EMBL/GenBank/DDBJ databases">
        <title>Evolutionary innovations through gain and loss of genes in the ectomycorrhizal Boletales.</title>
        <authorList>
            <person name="Wu G."/>
            <person name="Miyauchi S."/>
            <person name="Morin E."/>
            <person name="Yang Z.-L."/>
            <person name="Xu J."/>
            <person name="Martin F.M."/>
        </authorList>
    </citation>
    <scope>NUCLEOTIDE SEQUENCE</scope>
    <source>
        <strain evidence="2">BR01</strain>
    </source>
</reference>
<gene>
    <name evidence="2" type="ORF">JVT61DRAFT_10510</name>
</gene>
<dbReference type="InterPro" id="IPR032675">
    <property type="entry name" value="LRR_dom_sf"/>
</dbReference>
<comment type="caution">
    <text evidence="2">The sequence shown here is derived from an EMBL/GenBank/DDBJ whole genome shotgun (WGS) entry which is preliminary data.</text>
</comment>
<organism evidence="2 3">
    <name type="scientific">Boletus reticuloceps</name>
    <dbReference type="NCBI Taxonomy" id="495285"/>
    <lineage>
        <taxon>Eukaryota</taxon>
        <taxon>Fungi</taxon>
        <taxon>Dikarya</taxon>
        <taxon>Basidiomycota</taxon>
        <taxon>Agaricomycotina</taxon>
        <taxon>Agaricomycetes</taxon>
        <taxon>Agaricomycetidae</taxon>
        <taxon>Boletales</taxon>
        <taxon>Boletineae</taxon>
        <taxon>Boletaceae</taxon>
        <taxon>Boletoideae</taxon>
        <taxon>Boletus</taxon>
    </lineage>
</organism>
<keyword evidence="3" id="KW-1185">Reference proteome</keyword>
<dbReference type="OrthoDB" id="3543113at2759"/>
<dbReference type="Proteomes" id="UP000683000">
    <property type="component" value="Unassembled WGS sequence"/>
</dbReference>
<dbReference type="EMBL" id="JAGFBS010000004">
    <property type="protein sequence ID" value="KAG6379943.1"/>
    <property type="molecule type" value="Genomic_DNA"/>
</dbReference>
<dbReference type="Gene3D" id="3.80.10.10">
    <property type="entry name" value="Ribonuclease Inhibitor"/>
    <property type="match status" value="1"/>
</dbReference>
<dbReference type="AlphaFoldDB" id="A0A8I3AC61"/>
<protein>
    <recommendedName>
        <fullName evidence="4">F-box domain-containing protein</fullName>
    </recommendedName>
</protein>
<evidence type="ECO:0000313" key="2">
    <source>
        <dbReference type="EMBL" id="KAG6379943.1"/>
    </source>
</evidence>
<evidence type="ECO:0008006" key="4">
    <source>
        <dbReference type="Google" id="ProtNLM"/>
    </source>
</evidence>
<dbReference type="SUPFAM" id="SSF52047">
    <property type="entry name" value="RNI-like"/>
    <property type="match status" value="1"/>
</dbReference>
<evidence type="ECO:0000256" key="1">
    <source>
        <dbReference type="SAM" id="MobiDB-lite"/>
    </source>
</evidence>
<proteinExistence type="predicted"/>